<dbReference type="VEuPathDB" id="ToxoDB:EBH_0014800"/>
<dbReference type="EMBL" id="HG713263">
    <property type="protein sequence ID" value="CDJ53107.1"/>
    <property type="molecule type" value="Genomic_DNA"/>
</dbReference>
<keyword evidence="2" id="KW-1185">Reference proteome</keyword>
<accession>U6LS03</accession>
<dbReference type="Proteomes" id="UP000030750">
    <property type="component" value="Unassembled WGS sequence"/>
</dbReference>
<name>U6LS03_9EIME</name>
<proteinExistence type="predicted"/>
<sequence length="426" mass="45735">MALLKERRSGAAGRAFGDHCEELFRLANKDSGTEQACAGWWQHCFAHLPRSVEQLLQQREQLLQHQRAARSAAAAALRPSAYTRGEVLQAARAATTSAVTAVAAATAAWSDDAQKADFGRAKCSEKVEKQRLFFSSLVEGEGALHGLESLTATEVLGQLLRVLVASLVEQCRLACACVLVSSGSQESRCCTYSPGVAAAHFGHNSSGCKGQLFPCHIPALQTAADDLQRHAIAHAAGAAPAAAEDGLAWLPPLALLAACMRCEYIFSAAVGLCRLVGTDPPALAVVNRALQLLLLRLHQQEEAAATAEASSSTFRGDNGDQAGRKLPEAECDILVPVLSCSEKWALQQMLSRCHGSTTNTAAATGGTPAPPWEAVLPWPPFAQEFIFVLEPHTSDWKQKEPQRKWAFYCREQHADRTFAAAGERFL</sequence>
<dbReference type="OrthoDB" id="331752at2759"/>
<evidence type="ECO:0000313" key="2">
    <source>
        <dbReference type="Proteomes" id="UP000030750"/>
    </source>
</evidence>
<dbReference type="AlphaFoldDB" id="U6LS03"/>
<evidence type="ECO:0000313" key="1">
    <source>
        <dbReference type="EMBL" id="CDJ53107.1"/>
    </source>
</evidence>
<reference evidence="1" key="1">
    <citation type="submission" date="2013-10" db="EMBL/GenBank/DDBJ databases">
        <title>Genomic analysis of the causative agents of coccidiosis in chickens.</title>
        <authorList>
            <person name="Reid A.J."/>
            <person name="Blake D."/>
            <person name="Billington K."/>
            <person name="Browne H."/>
            <person name="Dunn M."/>
            <person name="Hung S."/>
            <person name="Kawahara F."/>
            <person name="Miranda-Saavedra D."/>
            <person name="Mourier T."/>
            <person name="Nagra H."/>
            <person name="Otto T.D."/>
            <person name="Rawlings N."/>
            <person name="Sanchez A."/>
            <person name="Sanders M."/>
            <person name="Subramaniam C."/>
            <person name="Tay Y."/>
            <person name="Dear P."/>
            <person name="Doerig C."/>
            <person name="Gruber A."/>
            <person name="Parkinson J."/>
            <person name="Shirley M."/>
            <person name="Wan K.L."/>
            <person name="Berriman M."/>
            <person name="Tomley F."/>
            <person name="Pain A."/>
        </authorList>
    </citation>
    <scope>NUCLEOTIDE SEQUENCE [LARGE SCALE GENOMIC DNA]</scope>
    <source>
        <strain evidence="1">Houghton</strain>
    </source>
</reference>
<reference evidence="1" key="2">
    <citation type="submission" date="2013-10" db="EMBL/GenBank/DDBJ databases">
        <authorList>
            <person name="Aslett M."/>
        </authorList>
    </citation>
    <scope>NUCLEOTIDE SEQUENCE [LARGE SCALE GENOMIC DNA]</scope>
    <source>
        <strain evidence="1">Houghton</strain>
    </source>
</reference>
<protein>
    <submittedName>
        <fullName evidence="1">Uncharacterized protein</fullName>
    </submittedName>
</protein>
<gene>
    <name evidence="1" type="ORF">EBH_0014800</name>
</gene>
<organism evidence="1 2">
    <name type="scientific">Eimeria brunetti</name>
    <dbReference type="NCBI Taxonomy" id="51314"/>
    <lineage>
        <taxon>Eukaryota</taxon>
        <taxon>Sar</taxon>
        <taxon>Alveolata</taxon>
        <taxon>Apicomplexa</taxon>
        <taxon>Conoidasida</taxon>
        <taxon>Coccidia</taxon>
        <taxon>Eucoccidiorida</taxon>
        <taxon>Eimeriorina</taxon>
        <taxon>Eimeriidae</taxon>
        <taxon>Eimeria</taxon>
    </lineage>
</organism>